<gene>
    <name evidence="2" type="ORF">MUN76_14585</name>
</gene>
<evidence type="ECO:0000313" key="2">
    <source>
        <dbReference type="EMBL" id="UOQ60242.1"/>
    </source>
</evidence>
<evidence type="ECO:0000313" key="3">
    <source>
        <dbReference type="Proteomes" id="UP000831775"/>
    </source>
</evidence>
<organism evidence="2 3">
    <name type="scientific">Leucobacter rhizosphaerae</name>
    <dbReference type="NCBI Taxonomy" id="2932245"/>
    <lineage>
        <taxon>Bacteria</taxon>
        <taxon>Bacillati</taxon>
        <taxon>Actinomycetota</taxon>
        <taxon>Actinomycetes</taxon>
        <taxon>Micrococcales</taxon>
        <taxon>Microbacteriaceae</taxon>
        <taxon>Leucobacter</taxon>
    </lineage>
</organism>
<keyword evidence="3" id="KW-1185">Reference proteome</keyword>
<proteinExistence type="predicted"/>
<feature type="signal peptide" evidence="1">
    <location>
        <begin position="1"/>
        <end position="31"/>
    </location>
</feature>
<dbReference type="RefSeq" id="WP_244685710.1">
    <property type="nucleotide sequence ID" value="NZ_CP095043.1"/>
</dbReference>
<accession>A0ABY4FVE4</accession>
<dbReference type="PROSITE" id="PS51257">
    <property type="entry name" value="PROKAR_LIPOPROTEIN"/>
    <property type="match status" value="1"/>
</dbReference>
<keyword evidence="1" id="KW-0732">Signal</keyword>
<sequence>MPRSGPAPRGRRAITAAAAVGLLLSLLTACTGDGAVRDFAAAFADDPAVASLELTSHDNQPFTGGVSGDVVADDELTDEEFAALVARVSDYTAAHGTTMRGRVTVVGPDVSLPVSGVTTEDATRVAFLLALREQPGFVAGSLTGDDAVSLSVRVLMADDAFAVAGLVPALADDAGVAGSMDVTARTDDDTTVLTDLSEARLTEAAAVWSAVSHDVTVSGIRADDTVTTVALEHESDLAAAEAASAQVGSVTPIRFESDRVRLGNADGTIARSLLGLLDDPTRELVRFVWESEGAVQVMAVDASAVPALVTPVGSSASQAGAQSAHVRAEGGTSVTVDLPRPDELATLTIVLAQLVAADAVTSIAIGPRSARITAPDASDAEVDRFTELLVEFGDPGTRVCVERDDRASCTTVAR</sequence>
<dbReference type="EMBL" id="CP095043">
    <property type="protein sequence ID" value="UOQ60242.1"/>
    <property type="molecule type" value="Genomic_DNA"/>
</dbReference>
<reference evidence="2 3" key="1">
    <citation type="submission" date="2022-04" db="EMBL/GenBank/DDBJ databases">
        <title>Leucobacter sp. isolated from rhizosphere of onion.</title>
        <authorList>
            <person name="Won M."/>
            <person name="Lee C.-M."/>
            <person name="Woen H.-Y."/>
            <person name="Kwon S.-W."/>
        </authorList>
    </citation>
    <scope>NUCLEOTIDE SEQUENCE [LARGE SCALE GENOMIC DNA]</scope>
    <source>
        <strain evidence="2 3">H25R-14</strain>
    </source>
</reference>
<evidence type="ECO:0000256" key="1">
    <source>
        <dbReference type="SAM" id="SignalP"/>
    </source>
</evidence>
<protein>
    <submittedName>
        <fullName evidence="2">Uncharacterized protein</fullName>
    </submittedName>
</protein>
<feature type="chain" id="PRO_5046643076" evidence="1">
    <location>
        <begin position="32"/>
        <end position="414"/>
    </location>
</feature>
<name>A0ABY4FVE4_9MICO</name>
<dbReference type="Proteomes" id="UP000831775">
    <property type="component" value="Chromosome"/>
</dbReference>